<dbReference type="AlphaFoldDB" id="A0A1B0AHU5"/>
<protein>
    <recommendedName>
        <fullName evidence="8">Lectizyme</fullName>
    </recommendedName>
    <alternativeName>
        <fullName evidence="9">Proteolytic lectin</fullName>
    </alternativeName>
</protein>
<dbReference type="SMART" id="SM00020">
    <property type="entry name" value="Tryp_SPc"/>
    <property type="match status" value="2"/>
</dbReference>
<dbReference type="PROSITE" id="PS00135">
    <property type="entry name" value="TRYPSIN_SER"/>
    <property type="match status" value="2"/>
</dbReference>
<dbReference type="Pfam" id="PF00089">
    <property type="entry name" value="Trypsin"/>
    <property type="match status" value="3"/>
</dbReference>
<dbReference type="SUPFAM" id="SSF50494">
    <property type="entry name" value="Trypsin-like serine proteases"/>
    <property type="match status" value="3"/>
</dbReference>
<dbReference type="EnsemblMetazoa" id="GPAI046278-RA">
    <property type="protein sequence ID" value="GPAI046278-PA"/>
    <property type="gene ID" value="GPAI046278"/>
</dbReference>
<evidence type="ECO:0000256" key="10">
    <source>
        <dbReference type="RuleBase" id="RU363034"/>
    </source>
</evidence>
<dbReference type="PRINTS" id="PR00722">
    <property type="entry name" value="CHYMOTRYPSIN"/>
</dbReference>
<keyword evidence="13" id="KW-1185">Reference proteome</keyword>
<evidence type="ECO:0000256" key="7">
    <source>
        <dbReference type="ARBA" id="ARBA00057221"/>
    </source>
</evidence>
<evidence type="ECO:0000256" key="3">
    <source>
        <dbReference type="ARBA" id="ARBA00022670"/>
    </source>
</evidence>
<feature type="domain" description="Peptidase S1" evidence="11">
    <location>
        <begin position="67"/>
        <end position="281"/>
    </location>
</feature>
<evidence type="ECO:0000259" key="11">
    <source>
        <dbReference type="PROSITE" id="PS50240"/>
    </source>
</evidence>
<dbReference type="InterPro" id="IPR043504">
    <property type="entry name" value="Peptidase_S1_PA_chymotrypsin"/>
</dbReference>
<dbReference type="InterPro" id="IPR018114">
    <property type="entry name" value="TRYPSIN_HIS"/>
</dbReference>
<evidence type="ECO:0000256" key="9">
    <source>
        <dbReference type="ARBA" id="ARBA00077177"/>
    </source>
</evidence>
<evidence type="ECO:0000256" key="4">
    <source>
        <dbReference type="ARBA" id="ARBA00022801"/>
    </source>
</evidence>
<keyword evidence="5 10" id="KW-0720">Serine protease</keyword>
<keyword evidence="2" id="KW-0964">Secreted</keyword>
<keyword evidence="3 10" id="KW-0645">Protease</keyword>
<evidence type="ECO:0000313" key="12">
    <source>
        <dbReference type="EnsemblMetazoa" id="GPAI046278-PA"/>
    </source>
</evidence>
<dbReference type="GO" id="GO:0006508">
    <property type="term" value="P:proteolysis"/>
    <property type="evidence" value="ECO:0007669"/>
    <property type="project" value="UniProtKB-KW"/>
</dbReference>
<evidence type="ECO:0000256" key="5">
    <source>
        <dbReference type="ARBA" id="ARBA00022825"/>
    </source>
</evidence>
<dbReference type="VEuPathDB" id="VectorBase:GPAI046278"/>
<evidence type="ECO:0000256" key="2">
    <source>
        <dbReference type="ARBA" id="ARBA00022525"/>
    </source>
</evidence>
<dbReference type="Proteomes" id="UP000092445">
    <property type="component" value="Unassembled WGS sequence"/>
</dbReference>
<comment type="subcellular location">
    <subcellularLocation>
        <location evidence="1">Secreted</location>
    </subcellularLocation>
</comment>
<feature type="domain" description="Peptidase S1" evidence="11">
    <location>
        <begin position="279"/>
        <end position="654"/>
    </location>
</feature>
<dbReference type="CDD" id="cd00190">
    <property type="entry name" value="Tryp_SPc"/>
    <property type="match status" value="2"/>
</dbReference>
<dbReference type="InterPro" id="IPR001254">
    <property type="entry name" value="Trypsin_dom"/>
</dbReference>
<dbReference type="Gene3D" id="2.40.10.10">
    <property type="entry name" value="Trypsin-like serine proteases"/>
    <property type="match status" value="4"/>
</dbReference>
<sequence length="683" mass="76955">MFLLVVNAGKDIKNDISNVNDEFDNEYGNEYNLKSYRSAPAIKNDEEYYYDMYIEDNETDIRHNCPILGIDNSQRIYIKYVVSLRFRRIKHTFGDNHFCGGAILSPGLVLTAAHCIYIPQRGPMDADDIDVVAGTPNRLLLSTTTQSIKAAKLVVHPKYVNYSVQYDIGLIKLNADFKLNDYAVSAISLPPRPPLEGETCILLGWGRLYENGPLPDEIVFNNLSILTFKMCKRRLALVNQGNICAFDKFDVEKGACKGDSGGPLICDANESQDNDTYLITGGYRHPDMDLFKYIVSVRKSNYAAYYGDDHICGGSIIGSRLILTAAHCVYKWQAYDVSVVVGGRRRMSRNKDTTRLSVQKTRCHENFTIESLLFDICLLILYDDIKLNDRTAAIIKLPVTSVLPGTYCTTLGWGRMYEHGPLPDELLYVDLFVNSNETCMVRTYMFYKQICANNPDDFERDACVGDSGGPLICDMNDRKFSVVVGSKMRMEENENTRRLRVKELRCHQEFNETTLSADICLVVLYQDINLDDRVSAIIKLPDSSPKTGVVCTSLGWGRLYENGPTANELVCTDLFIMPKRYCDQLTTYEMNKICATDPSDYEKDTCNGDSGGPLICNETLTGIVSYGFGCALKHTAGVYTEVYAYLDWIKANRSALLIFNRLNIPVIVINFGFTLQRCIHGLH</sequence>
<dbReference type="InterPro" id="IPR033116">
    <property type="entry name" value="TRYPSIN_SER"/>
</dbReference>
<dbReference type="PROSITE" id="PS00134">
    <property type="entry name" value="TRYPSIN_HIS"/>
    <property type="match status" value="1"/>
</dbReference>
<dbReference type="InterPro" id="IPR001314">
    <property type="entry name" value="Peptidase_S1A"/>
</dbReference>
<evidence type="ECO:0000256" key="6">
    <source>
        <dbReference type="ARBA" id="ARBA00023157"/>
    </source>
</evidence>
<keyword evidence="4 10" id="KW-0378">Hydrolase</keyword>
<comment type="function">
    <text evidence="7">Protein with lectin and protease activity involved in the establishment of trypanosome infections in tsetse flies. Binds D-glucosamine and agglutinates bloodstream-form trypanosomes and rabbit red blood cells. Capable of inducing transformation of bloodstream-form trypanosomes into procyclic (midgut) forms in vitro.</text>
</comment>
<dbReference type="GO" id="GO:0004252">
    <property type="term" value="F:serine-type endopeptidase activity"/>
    <property type="evidence" value="ECO:0007669"/>
    <property type="project" value="InterPro"/>
</dbReference>
<proteinExistence type="predicted"/>
<dbReference type="InterPro" id="IPR009003">
    <property type="entry name" value="Peptidase_S1_PA"/>
</dbReference>
<dbReference type="GO" id="GO:0005615">
    <property type="term" value="C:extracellular space"/>
    <property type="evidence" value="ECO:0007669"/>
    <property type="project" value="TreeGrafter"/>
</dbReference>
<keyword evidence="6" id="KW-1015">Disulfide bond</keyword>
<accession>A0A1B0AHU5</accession>
<evidence type="ECO:0000256" key="1">
    <source>
        <dbReference type="ARBA" id="ARBA00004613"/>
    </source>
</evidence>
<reference evidence="13" key="1">
    <citation type="submission" date="2014-03" db="EMBL/GenBank/DDBJ databases">
        <authorList>
            <person name="Aksoy S."/>
            <person name="Warren W."/>
            <person name="Wilson R.K."/>
        </authorList>
    </citation>
    <scope>NUCLEOTIDE SEQUENCE [LARGE SCALE GENOMIC DNA]</scope>
    <source>
        <strain evidence="13">IAEA</strain>
    </source>
</reference>
<dbReference type="PANTHER" id="PTHR24264">
    <property type="entry name" value="TRYPSIN-RELATED"/>
    <property type="match status" value="1"/>
</dbReference>
<evidence type="ECO:0000256" key="8">
    <source>
        <dbReference type="ARBA" id="ARBA00067663"/>
    </source>
</evidence>
<dbReference type="PANTHER" id="PTHR24264:SF65">
    <property type="entry name" value="SRCR DOMAIN-CONTAINING PROTEIN"/>
    <property type="match status" value="1"/>
</dbReference>
<dbReference type="STRING" id="7398.A0A1B0AHU5"/>
<organism evidence="12 13">
    <name type="scientific">Glossina pallidipes</name>
    <name type="common">Tsetse fly</name>
    <dbReference type="NCBI Taxonomy" id="7398"/>
    <lineage>
        <taxon>Eukaryota</taxon>
        <taxon>Metazoa</taxon>
        <taxon>Ecdysozoa</taxon>
        <taxon>Arthropoda</taxon>
        <taxon>Hexapoda</taxon>
        <taxon>Insecta</taxon>
        <taxon>Pterygota</taxon>
        <taxon>Neoptera</taxon>
        <taxon>Endopterygota</taxon>
        <taxon>Diptera</taxon>
        <taxon>Brachycera</taxon>
        <taxon>Muscomorpha</taxon>
        <taxon>Hippoboscoidea</taxon>
        <taxon>Glossinidae</taxon>
        <taxon>Glossina</taxon>
    </lineage>
</organism>
<dbReference type="FunFam" id="2.40.10.10:FF:000068">
    <property type="entry name" value="transmembrane protease serine 2"/>
    <property type="match status" value="2"/>
</dbReference>
<evidence type="ECO:0000313" key="13">
    <source>
        <dbReference type="Proteomes" id="UP000092445"/>
    </source>
</evidence>
<name>A0A1B0AHU5_GLOPL</name>
<dbReference type="PROSITE" id="PS50240">
    <property type="entry name" value="TRYPSIN_DOM"/>
    <property type="match status" value="2"/>
</dbReference>
<dbReference type="InterPro" id="IPR050127">
    <property type="entry name" value="Serine_Proteases_S1"/>
</dbReference>
<reference evidence="12" key="2">
    <citation type="submission" date="2020-05" db="UniProtKB">
        <authorList>
            <consortium name="EnsemblMetazoa"/>
        </authorList>
    </citation>
    <scope>IDENTIFICATION</scope>
    <source>
        <strain evidence="12">IAEA</strain>
    </source>
</reference>